<feature type="transmembrane region" description="Helical" evidence="1">
    <location>
        <begin position="40"/>
        <end position="58"/>
    </location>
</feature>
<keyword evidence="1" id="KW-0812">Transmembrane</keyword>
<reference evidence="2" key="1">
    <citation type="submission" date="2013-05" db="EMBL/GenBank/DDBJ databases">
        <authorList>
            <person name="Yim A.K.Y."/>
            <person name="Chan T.F."/>
            <person name="Ji K.M."/>
            <person name="Liu X.Y."/>
            <person name="Zhou J.W."/>
            <person name="Li R.Q."/>
            <person name="Yang K.Y."/>
            <person name="Li J."/>
            <person name="Li M."/>
            <person name="Law P.T.W."/>
            <person name="Wu Y.L."/>
            <person name="Cai Z.L."/>
            <person name="Qin H."/>
            <person name="Bao Y."/>
            <person name="Leung R.K.K."/>
            <person name="Ng P.K.S."/>
            <person name="Zou J."/>
            <person name="Zhong X.J."/>
            <person name="Ran P.X."/>
            <person name="Zhong N.S."/>
            <person name="Liu Z.G."/>
            <person name="Tsui S.K.W."/>
        </authorList>
    </citation>
    <scope>NUCLEOTIDE SEQUENCE</scope>
    <source>
        <strain evidence="2">Derf</strain>
        <tissue evidence="2">Whole organism</tissue>
    </source>
</reference>
<protein>
    <submittedName>
        <fullName evidence="2">Uncharacterized protein</fullName>
    </submittedName>
</protein>
<proteinExistence type="predicted"/>
<keyword evidence="1" id="KW-0472">Membrane</keyword>
<gene>
    <name evidence="2" type="ORF">DERF_004291</name>
</gene>
<reference evidence="2" key="2">
    <citation type="journal article" date="2022" name="Res Sq">
        <title>Comparative Genomics Reveals Insights into the Divergent Evolution of Astigmatic Mites and Household Pest Adaptations.</title>
        <authorList>
            <person name="Xiong Q."/>
            <person name="Wan A.T.-Y."/>
            <person name="Liu X.-Y."/>
            <person name="Fung C.S.-H."/>
            <person name="Xiao X."/>
            <person name="Malainual N."/>
            <person name="Hou J."/>
            <person name="Wang L."/>
            <person name="Wang M."/>
            <person name="Yang K."/>
            <person name="Cui Y."/>
            <person name="Leung E."/>
            <person name="Nong W."/>
            <person name="Shin S.-K."/>
            <person name="Au S."/>
            <person name="Jeong K.Y."/>
            <person name="Chew F.T."/>
            <person name="Hui J."/>
            <person name="Leung T.F."/>
            <person name="Tungtrongchitr A."/>
            <person name="Zhong N."/>
            <person name="Liu Z."/>
            <person name="Tsui S."/>
        </authorList>
    </citation>
    <scope>NUCLEOTIDE SEQUENCE</scope>
    <source>
        <strain evidence="2">Derf</strain>
        <tissue evidence="2">Whole organism</tissue>
    </source>
</reference>
<evidence type="ECO:0000313" key="2">
    <source>
        <dbReference type="EMBL" id="KAH9520589.1"/>
    </source>
</evidence>
<sequence>MLLEEAEEEEEKEEVKKFHRALYICSNNSFVENFSHYPPTVRILFFILILFLPLFSIFNDDQNSQL</sequence>
<comment type="caution">
    <text evidence="2">The sequence shown here is derived from an EMBL/GenBank/DDBJ whole genome shotgun (WGS) entry which is preliminary data.</text>
</comment>
<keyword evidence="1" id="KW-1133">Transmembrane helix</keyword>
<name>A0A922I5S1_DERFA</name>
<dbReference type="EMBL" id="ASGP02000002">
    <property type="protein sequence ID" value="KAH9520589.1"/>
    <property type="molecule type" value="Genomic_DNA"/>
</dbReference>
<evidence type="ECO:0000256" key="1">
    <source>
        <dbReference type="SAM" id="Phobius"/>
    </source>
</evidence>
<dbReference type="Proteomes" id="UP000790347">
    <property type="component" value="Unassembled WGS sequence"/>
</dbReference>
<accession>A0A922I5S1</accession>
<evidence type="ECO:0000313" key="3">
    <source>
        <dbReference type="Proteomes" id="UP000790347"/>
    </source>
</evidence>
<organism evidence="2 3">
    <name type="scientific">Dermatophagoides farinae</name>
    <name type="common">American house dust mite</name>
    <dbReference type="NCBI Taxonomy" id="6954"/>
    <lineage>
        <taxon>Eukaryota</taxon>
        <taxon>Metazoa</taxon>
        <taxon>Ecdysozoa</taxon>
        <taxon>Arthropoda</taxon>
        <taxon>Chelicerata</taxon>
        <taxon>Arachnida</taxon>
        <taxon>Acari</taxon>
        <taxon>Acariformes</taxon>
        <taxon>Sarcoptiformes</taxon>
        <taxon>Astigmata</taxon>
        <taxon>Psoroptidia</taxon>
        <taxon>Analgoidea</taxon>
        <taxon>Pyroglyphidae</taxon>
        <taxon>Dermatophagoidinae</taxon>
        <taxon>Dermatophagoides</taxon>
    </lineage>
</organism>
<keyword evidence="3" id="KW-1185">Reference proteome</keyword>
<dbReference type="AlphaFoldDB" id="A0A922I5S1"/>